<gene>
    <name evidence="2" type="ORF">A3A77_00920</name>
</gene>
<sequence length="176" mass="19804">MSYSNFISRKTLYTSLAINLILILALIVGILWKFAEERIVDQSAKPYAPEVTTEAVENINDRRELPECFLGRCPQYFSMEVDGDPNTFESIVVIPISMTKGAGKVWIIREGKVIFETAALAQIGIKENEGGNGFTISYWKDWSDIKNPVVASAEYKYQDEKFVLVGGEQLPDKPPF</sequence>
<keyword evidence="1" id="KW-1133">Transmembrane helix</keyword>
<feature type="transmembrane region" description="Helical" evidence="1">
    <location>
        <begin position="12"/>
        <end position="32"/>
    </location>
</feature>
<evidence type="ECO:0000256" key="1">
    <source>
        <dbReference type="SAM" id="Phobius"/>
    </source>
</evidence>
<dbReference type="Proteomes" id="UP000178659">
    <property type="component" value="Unassembled WGS sequence"/>
</dbReference>
<keyword evidence="1" id="KW-0472">Membrane</keyword>
<reference evidence="2 3" key="1">
    <citation type="journal article" date="2016" name="Nat. Commun.">
        <title>Thousands of microbial genomes shed light on interconnected biogeochemical processes in an aquifer system.</title>
        <authorList>
            <person name="Anantharaman K."/>
            <person name="Brown C.T."/>
            <person name="Hug L.A."/>
            <person name="Sharon I."/>
            <person name="Castelle C.J."/>
            <person name="Probst A.J."/>
            <person name="Thomas B.C."/>
            <person name="Singh A."/>
            <person name="Wilkins M.J."/>
            <person name="Karaoz U."/>
            <person name="Brodie E.L."/>
            <person name="Williams K.H."/>
            <person name="Hubbard S.S."/>
            <person name="Banfield J.F."/>
        </authorList>
    </citation>
    <scope>NUCLEOTIDE SEQUENCE [LARGE SCALE GENOMIC DNA]</scope>
</reference>
<accession>A0A1G1VAP4</accession>
<evidence type="ECO:0000313" key="3">
    <source>
        <dbReference type="Proteomes" id="UP000178659"/>
    </source>
</evidence>
<protein>
    <submittedName>
        <fullName evidence="2">Uncharacterized protein</fullName>
    </submittedName>
</protein>
<dbReference type="AlphaFoldDB" id="A0A1G1VAP4"/>
<dbReference type="EMBL" id="MHCC01000027">
    <property type="protein sequence ID" value="OGY12518.1"/>
    <property type="molecule type" value="Genomic_DNA"/>
</dbReference>
<name>A0A1G1VAP4_9BACT</name>
<evidence type="ECO:0000313" key="2">
    <source>
        <dbReference type="EMBL" id="OGY12518.1"/>
    </source>
</evidence>
<organism evidence="2 3">
    <name type="scientific">Candidatus Blackburnbacteria bacterium RIFCSPLOWO2_01_FULL_40_20</name>
    <dbReference type="NCBI Taxonomy" id="1797519"/>
    <lineage>
        <taxon>Bacteria</taxon>
        <taxon>Candidatus Blackburniibacteriota</taxon>
    </lineage>
</organism>
<comment type="caution">
    <text evidence="2">The sequence shown here is derived from an EMBL/GenBank/DDBJ whole genome shotgun (WGS) entry which is preliminary data.</text>
</comment>
<proteinExistence type="predicted"/>
<keyword evidence="1" id="KW-0812">Transmembrane</keyword>